<comment type="pathway">
    <text evidence="3 16">Amino-acid biosynthesis; L-methionine biosynthesis via de novo pathway; L-homoserine from L-aspartate: step 1/3.</text>
</comment>
<dbReference type="Gene3D" id="3.40.1160.10">
    <property type="entry name" value="Acetylglutamate kinase-like"/>
    <property type="match status" value="1"/>
</dbReference>
<keyword evidence="9 15" id="KW-0418">Kinase</keyword>
<evidence type="ECO:0000256" key="7">
    <source>
        <dbReference type="ARBA" id="ARBA00022679"/>
    </source>
</evidence>
<dbReference type="PIRSF" id="PIRSF000726">
    <property type="entry name" value="Asp_kin"/>
    <property type="match status" value="1"/>
</dbReference>
<evidence type="ECO:0000256" key="15">
    <source>
        <dbReference type="RuleBase" id="RU003448"/>
    </source>
</evidence>
<evidence type="ECO:0000256" key="3">
    <source>
        <dbReference type="ARBA" id="ARBA00004986"/>
    </source>
</evidence>
<feature type="binding site" evidence="14">
    <location>
        <begin position="7"/>
        <end position="10"/>
    </location>
    <ligand>
        <name>ATP</name>
        <dbReference type="ChEBI" id="CHEBI:30616"/>
    </ligand>
</feature>
<dbReference type="Pfam" id="PF22468">
    <property type="entry name" value="ACT_9"/>
    <property type="match status" value="1"/>
</dbReference>
<dbReference type="NCBIfam" id="NF005154">
    <property type="entry name" value="PRK06635.1-2"/>
    <property type="match status" value="1"/>
</dbReference>
<keyword evidence="12" id="KW-0457">Lysine biosynthesis</keyword>
<evidence type="ECO:0000256" key="1">
    <source>
        <dbReference type="ARBA" id="ARBA00003121"/>
    </source>
</evidence>
<gene>
    <name evidence="19" type="ORF">NSA23_09865</name>
</gene>
<organism evidence="19 20">
    <name type="scientific">Anaerosalibacter massiliensis</name>
    <dbReference type="NCBI Taxonomy" id="1347392"/>
    <lineage>
        <taxon>Bacteria</taxon>
        <taxon>Bacillati</taxon>
        <taxon>Bacillota</taxon>
        <taxon>Tissierellia</taxon>
        <taxon>Tissierellales</taxon>
        <taxon>Sporanaerobacteraceae</taxon>
        <taxon>Anaerosalibacter</taxon>
    </lineage>
</organism>
<evidence type="ECO:0000256" key="14">
    <source>
        <dbReference type="PIRSR" id="PIRSR000726-1"/>
    </source>
</evidence>
<evidence type="ECO:0000256" key="16">
    <source>
        <dbReference type="RuleBase" id="RU004249"/>
    </source>
</evidence>
<dbReference type="NCBIfam" id="NF005155">
    <property type="entry name" value="PRK06635.1-4"/>
    <property type="match status" value="1"/>
</dbReference>
<dbReference type="InterPro" id="IPR001341">
    <property type="entry name" value="Asp_kinase"/>
</dbReference>
<comment type="function">
    <text evidence="1">Catalyzes the phosphorylation of the beta-carboxyl group of aspartic acid with ATP to yield 4-phospho-L-aspartate, which is involved in the branched biosynthetic pathway leading to the biosynthesis of amino acids threonine, isoleucine and methionine.</text>
</comment>
<dbReference type="InterPro" id="IPR005260">
    <property type="entry name" value="Asp_kin_monofn"/>
</dbReference>
<dbReference type="Proteomes" id="UP001142078">
    <property type="component" value="Unassembled WGS sequence"/>
</dbReference>
<dbReference type="InterPro" id="IPR041740">
    <property type="entry name" value="AKii-LysC-BS"/>
</dbReference>
<dbReference type="RefSeq" id="WP_042683439.1">
    <property type="nucleotide sequence ID" value="NZ_CABKTM010000075.1"/>
</dbReference>
<sequence>MDVVVQKYGGSSVENIEKIKYIAKRIITKKQEKKNLVVVVSAMGNTTDKLVSLSKKVSNIPDKRELDVLLSTGEQQTAALLSMILKELGCDSISLTGYQAKIYTEGEHTRSTIKDIDKSSILRYLKQGKVVIVPGFQGIDNKGDITTLGRGGSDITAVALAGRLNCICEIYTDVEGVYSVDPRIFSNGKKIEYIDYNEMLSLSSSGTKVLDKRAIKLAKQYNVPIYLASSFTDSKGTFIGEVSKVEESKITGLSIDESCIIINILNINNSEHEIINFLNTLISIGVDINTINVLNIPNEAINISFICSKDDYGSIDNIEELVYSEINPIKVVKDEDSMKVTLIGTGINLVADYHTRIFKTFYDNNIKVKQVINTEFSISYVISKEDKKKLISDIVKEFSL</sequence>
<evidence type="ECO:0000256" key="4">
    <source>
        <dbReference type="ARBA" id="ARBA00005139"/>
    </source>
</evidence>
<evidence type="ECO:0000259" key="17">
    <source>
        <dbReference type="Pfam" id="PF00696"/>
    </source>
</evidence>
<comment type="caution">
    <text evidence="19">The sequence shown here is derived from an EMBL/GenBank/DDBJ whole genome shotgun (WGS) entry which is preliminary data.</text>
</comment>
<evidence type="ECO:0000313" key="20">
    <source>
        <dbReference type="Proteomes" id="UP001142078"/>
    </source>
</evidence>
<dbReference type="GO" id="GO:0005524">
    <property type="term" value="F:ATP binding"/>
    <property type="evidence" value="ECO:0007669"/>
    <property type="project" value="UniProtKB-KW"/>
</dbReference>
<evidence type="ECO:0000259" key="18">
    <source>
        <dbReference type="Pfam" id="PF22468"/>
    </source>
</evidence>
<dbReference type="Gene3D" id="3.30.70.260">
    <property type="match status" value="2"/>
</dbReference>
<dbReference type="GO" id="GO:0004072">
    <property type="term" value="F:aspartate kinase activity"/>
    <property type="evidence" value="ECO:0007669"/>
    <property type="project" value="UniProtKB-EC"/>
</dbReference>
<dbReference type="InterPro" id="IPR001048">
    <property type="entry name" value="Asp/Glu/Uridylate_kinase"/>
</dbReference>
<dbReference type="EC" id="2.7.2.4" evidence="15"/>
<evidence type="ECO:0000256" key="12">
    <source>
        <dbReference type="ARBA" id="ARBA00023154"/>
    </source>
</evidence>
<evidence type="ECO:0000256" key="2">
    <source>
        <dbReference type="ARBA" id="ARBA00004766"/>
    </source>
</evidence>
<feature type="binding site" evidence="14">
    <location>
        <position position="47"/>
    </location>
    <ligand>
        <name>substrate</name>
    </ligand>
</feature>
<dbReference type="PROSITE" id="PS00324">
    <property type="entry name" value="ASPARTOKINASE"/>
    <property type="match status" value="1"/>
</dbReference>
<dbReference type="GO" id="GO:0009089">
    <property type="term" value="P:lysine biosynthetic process via diaminopimelate"/>
    <property type="evidence" value="ECO:0007669"/>
    <property type="project" value="InterPro"/>
</dbReference>
<feature type="binding site" evidence="14">
    <location>
        <begin position="208"/>
        <end position="209"/>
    </location>
    <ligand>
        <name>ATP</name>
        <dbReference type="ChEBI" id="CHEBI:30616"/>
    </ligand>
</feature>
<evidence type="ECO:0000256" key="6">
    <source>
        <dbReference type="ARBA" id="ARBA00022605"/>
    </source>
</evidence>
<reference evidence="19" key="1">
    <citation type="submission" date="2022-07" db="EMBL/GenBank/DDBJ databases">
        <title>Enhanced cultured diversity of the mouse gut microbiota enables custom-made synthetic communities.</title>
        <authorList>
            <person name="Afrizal A."/>
        </authorList>
    </citation>
    <scope>NUCLEOTIDE SEQUENCE</scope>
    <source>
        <strain evidence="19">DSM 29482</strain>
    </source>
</reference>
<dbReference type="InterPro" id="IPR045865">
    <property type="entry name" value="ACT-like_dom_sf"/>
</dbReference>
<keyword evidence="10 14" id="KW-0067">ATP-binding</keyword>
<comment type="pathway">
    <text evidence="2 16">Amino-acid biosynthesis; L-lysine biosynthesis via DAP pathway; (S)-tetrahydrodipicolinate from L-aspartate: step 1/4.</text>
</comment>
<evidence type="ECO:0000256" key="13">
    <source>
        <dbReference type="ARBA" id="ARBA00047872"/>
    </source>
</evidence>
<dbReference type="InterPro" id="IPR036393">
    <property type="entry name" value="AceGlu_kinase-like_sf"/>
</dbReference>
<dbReference type="PANTHER" id="PTHR21499">
    <property type="entry name" value="ASPARTATE KINASE"/>
    <property type="match status" value="1"/>
</dbReference>
<keyword evidence="11" id="KW-0220">Diaminopimelate biosynthesis</keyword>
<proteinExistence type="inferred from homology"/>
<feature type="binding site" evidence="14">
    <location>
        <position position="178"/>
    </location>
    <ligand>
        <name>ATP</name>
        <dbReference type="ChEBI" id="CHEBI:30616"/>
    </ligand>
</feature>
<dbReference type="InterPro" id="IPR018042">
    <property type="entry name" value="Aspartate_kinase_CS"/>
</dbReference>
<evidence type="ECO:0000256" key="11">
    <source>
        <dbReference type="ARBA" id="ARBA00022915"/>
    </source>
</evidence>
<comment type="similarity">
    <text evidence="5 15">Belongs to the aspartokinase family.</text>
</comment>
<dbReference type="GO" id="GO:0005829">
    <property type="term" value="C:cytosol"/>
    <property type="evidence" value="ECO:0007669"/>
    <property type="project" value="TreeGrafter"/>
</dbReference>
<dbReference type="CDD" id="cd04261">
    <property type="entry name" value="AAK_AKii-LysC-BS"/>
    <property type="match status" value="1"/>
</dbReference>
<protein>
    <recommendedName>
        <fullName evidence="15">Aspartokinase</fullName>
        <ecNumber evidence="15">2.7.2.4</ecNumber>
    </recommendedName>
</protein>
<feature type="domain" description="Aspartokinase ACT" evidence="18">
    <location>
        <begin position="340"/>
        <end position="398"/>
    </location>
</feature>
<keyword evidence="20" id="KW-1185">Reference proteome</keyword>
<evidence type="ECO:0000256" key="10">
    <source>
        <dbReference type="ARBA" id="ARBA00022840"/>
    </source>
</evidence>
<dbReference type="AlphaFoldDB" id="A0A9X2MI13"/>
<dbReference type="SUPFAM" id="SSF55021">
    <property type="entry name" value="ACT-like"/>
    <property type="match status" value="1"/>
</dbReference>
<keyword evidence="8 14" id="KW-0547">Nucleotide-binding</keyword>
<dbReference type="GO" id="GO:0019877">
    <property type="term" value="P:diaminopimelate biosynthetic process"/>
    <property type="evidence" value="ECO:0007669"/>
    <property type="project" value="UniProtKB-KW"/>
</dbReference>
<accession>A0A9X2MI13</accession>
<evidence type="ECO:0000256" key="9">
    <source>
        <dbReference type="ARBA" id="ARBA00022777"/>
    </source>
</evidence>
<feature type="binding site" evidence="14">
    <location>
        <position position="183"/>
    </location>
    <ligand>
        <name>ATP</name>
        <dbReference type="ChEBI" id="CHEBI:30616"/>
    </ligand>
</feature>
<feature type="binding site" evidence="14">
    <location>
        <position position="74"/>
    </location>
    <ligand>
        <name>substrate</name>
    </ligand>
</feature>
<name>A0A9X2MI13_9FIRM</name>
<evidence type="ECO:0000313" key="19">
    <source>
        <dbReference type="EMBL" id="MCR2044418.1"/>
    </source>
</evidence>
<dbReference type="EMBL" id="JANJZL010000006">
    <property type="protein sequence ID" value="MCR2044418.1"/>
    <property type="molecule type" value="Genomic_DNA"/>
</dbReference>
<evidence type="ECO:0000256" key="5">
    <source>
        <dbReference type="ARBA" id="ARBA00010122"/>
    </source>
</evidence>
<dbReference type="OrthoDB" id="9799110at2"/>
<feature type="binding site" evidence="14">
    <location>
        <begin position="172"/>
        <end position="173"/>
    </location>
    <ligand>
        <name>ATP</name>
        <dbReference type="ChEBI" id="CHEBI:30616"/>
    </ligand>
</feature>
<evidence type="ECO:0000256" key="8">
    <source>
        <dbReference type="ARBA" id="ARBA00022741"/>
    </source>
</evidence>
<keyword evidence="7 15" id="KW-0808">Transferase</keyword>
<comment type="catalytic activity">
    <reaction evidence="13 15">
        <text>L-aspartate + ATP = 4-phospho-L-aspartate + ADP</text>
        <dbReference type="Rhea" id="RHEA:23776"/>
        <dbReference type="ChEBI" id="CHEBI:29991"/>
        <dbReference type="ChEBI" id="CHEBI:30616"/>
        <dbReference type="ChEBI" id="CHEBI:57535"/>
        <dbReference type="ChEBI" id="CHEBI:456216"/>
        <dbReference type="EC" id="2.7.2.4"/>
    </reaction>
</comment>
<feature type="domain" description="Aspartate/glutamate/uridylate kinase" evidence="17">
    <location>
        <begin position="3"/>
        <end position="228"/>
    </location>
</feature>
<dbReference type="InterPro" id="IPR054352">
    <property type="entry name" value="ACT_Aspartokinase"/>
</dbReference>
<dbReference type="GO" id="GO:0009090">
    <property type="term" value="P:homoserine biosynthetic process"/>
    <property type="evidence" value="ECO:0007669"/>
    <property type="project" value="TreeGrafter"/>
</dbReference>
<dbReference type="FunFam" id="3.40.1160.10:FF:000002">
    <property type="entry name" value="Aspartokinase"/>
    <property type="match status" value="1"/>
</dbReference>
<comment type="pathway">
    <text evidence="4 16">Amino-acid biosynthesis; L-threonine biosynthesis; L-threonine from L-aspartate: step 1/5.</text>
</comment>
<dbReference type="NCBIfam" id="TIGR00657">
    <property type="entry name" value="asp_kinases"/>
    <property type="match status" value="1"/>
</dbReference>
<keyword evidence="6 16" id="KW-0028">Amino-acid biosynthesis</keyword>
<dbReference type="Pfam" id="PF00696">
    <property type="entry name" value="AA_kinase"/>
    <property type="match status" value="1"/>
</dbReference>
<dbReference type="PANTHER" id="PTHR21499:SF3">
    <property type="entry name" value="ASPARTOKINASE"/>
    <property type="match status" value="1"/>
</dbReference>
<dbReference type="SUPFAM" id="SSF53633">
    <property type="entry name" value="Carbamate kinase-like"/>
    <property type="match status" value="1"/>
</dbReference>